<organism evidence="4 5">
    <name type="scientific">Gloeothece citriformis (strain PCC 7424)</name>
    <name type="common">Cyanothece sp. (strain PCC 7424)</name>
    <dbReference type="NCBI Taxonomy" id="65393"/>
    <lineage>
        <taxon>Bacteria</taxon>
        <taxon>Bacillati</taxon>
        <taxon>Cyanobacteriota</taxon>
        <taxon>Cyanophyceae</taxon>
        <taxon>Oscillatoriophycideae</taxon>
        <taxon>Chroococcales</taxon>
        <taxon>Aphanothecaceae</taxon>
        <taxon>Gloeothece</taxon>
        <taxon>Gloeothece citriformis</taxon>
    </lineage>
</organism>
<dbReference type="InterPro" id="IPR006015">
    <property type="entry name" value="Universal_stress_UspA"/>
</dbReference>
<gene>
    <name evidence="4" type="ordered locus">PCC7424_5241</name>
</gene>
<keyword evidence="5" id="KW-1185">Reference proteome</keyword>
<evidence type="ECO:0000313" key="5">
    <source>
        <dbReference type="Proteomes" id="UP000002384"/>
    </source>
</evidence>
<dbReference type="InterPro" id="IPR006016">
    <property type="entry name" value="UspA"/>
</dbReference>
<dbReference type="Gene3D" id="3.40.50.620">
    <property type="entry name" value="HUPs"/>
    <property type="match status" value="1"/>
</dbReference>
<dbReference type="AlphaFoldDB" id="B7KIA2"/>
<comment type="subcellular location">
    <subcellularLocation>
        <location evidence="2">Cytoplasm</location>
    </subcellularLocation>
</comment>
<name>B7KIA2_GLOC7</name>
<dbReference type="GO" id="GO:0005737">
    <property type="term" value="C:cytoplasm"/>
    <property type="evidence" value="ECO:0007669"/>
    <property type="project" value="UniProtKB-SubCell"/>
</dbReference>
<comment type="similarity">
    <text evidence="1 2">Belongs to the universal stress protein A family.</text>
</comment>
<dbReference type="OrthoDB" id="516822at2"/>
<evidence type="ECO:0000259" key="3">
    <source>
        <dbReference type="Pfam" id="PF00582"/>
    </source>
</evidence>
<dbReference type="eggNOG" id="COG0589">
    <property type="taxonomic scope" value="Bacteria"/>
</dbReference>
<feature type="domain" description="UspA" evidence="3">
    <location>
        <begin position="1"/>
        <end position="152"/>
    </location>
</feature>
<dbReference type="CDD" id="cd00293">
    <property type="entry name" value="USP-like"/>
    <property type="match status" value="1"/>
</dbReference>
<sequence>MYQNILVALDNSPTSEEVFHTALMLAKCFNAQLMLLHVLSPEAPDSPINFAPYATSYDIVIVEKYQREWEKFKQDSLDKLKTLAEQANEQGIKTNYAQYYGSPGRLICDQATQSKADLIVMGRRGHSTLNELFLGSVSSYVIHHSHCCIHLVQS</sequence>
<proteinExistence type="inferred from homology"/>
<dbReference type="PRINTS" id="PR01438">
    <property type="entry name" value="UNVRSLSTRESS"/>
</dbReference>
<accession>B7KIA2</accession>
<dbReference type="STRING" id="65393.PCC7424_5241"/>
<dbReference type="Pfam" id="PF00582">
    <property type="entry name" value="Usp"/>
    <property type="match status" value="1"/>
</dbReference>
<dbReference type="HOGENOM" id="CLU_049301_16_1_3"/>
<protein>
    <recommendedName>
        <fullName evidence="2">Universal stress protein</fullName>
    </recommendedName>
</protein>
<reference evidence="5" key="1">
    <citation type="journal article" date="2011" name="MBio">
        <title>Novel metabolic attributes of the genus Cyanothece, comprising a group of unicellular nitrogen-fixing Cyanobacteria.</title>
        <authorList>
            <person name="Bandyopadhyay A."/>
            <person name="Elvitigala T."/>
            <person name="Welsh E."/>
            <person name="Stockel J."/>
            <person name="Liberton M."/>
            <person name="Min H."/>
            <person name="Sherman L.A."/>
            <person name="Pakrasi H.B."/>
        </authorList>
    </citation>
    <scope>NUCLEOTIDE SEQUENCE [LARGE SCALE GENOMIC DNA]</scope>
    <source>
        <strain evidence="5">PCC 7424</strain>
    </source>
</reference>
<dbReference type="SUPFAM" id="SSF52402">
    <property type="entry name" value="Adenine nucleotide alpha hydrolases-like"/>
    <property type="match status" value="1"/>
</dbReference>
<evidence type="ECO:0000313" key="4">
    <source>
        <dbReference type="EMBL" id="ACK73589.1"/>
    </source>
</evidence>
<dbReference type="PIRSF" id="PIRSF006276">
    <property type="entry name" value="UspA"/>
    <property type="match status" value="1"/>
</dbReference>
<evidence type="ECO:0000256" key="2">
    <source>
        <dbReference type="PIRNR" id="PIRNR006276"/>
    </source>
</evidence>
<dbReference type="Proteomes" id="UP000002384">
    <property type="component" value="Chromosome"/>
</dbReference>
<dbReference type="RefSeq" id="WP_015957167.1">
    <property type="nucleotide sequence ID" value="NC_011729.1"/>
</dbReference>
<dbReference type="PANTHER" id="PTHR46268:SF8">
    <property type="entry name" value="UNIVERSAL STRESS PROTEIN SLL1388"/>
    <property type="match status" value="1"/>
</dbReference>
<dbReference type="PANTHER" id="PTHR46268">
    <property type="entry name" value="STRESS RESPONSE PROTEIN NHAX"/>
    <property type="match status" value="1"/>
</dbReference>
<evidence type="ECO:0000256" key="1">
    <source>
        <dbReference type="ARBA" id="ARBA00008791"/>
    </source>
</evidence>
<dbReference type="InterPro" id="IPR014729">
    <property type="entry name" value="Rossmann-like_a/b/a_fold"/>
</dbReference>
<dbReference type="KEGG" id="cyc:PCC7424_5241"/>
<keyword evidence="2" id="KW-0963">Cytoplasm</keyword>
<dbReference type="EMBL" id="CP001291">
    <property type="protein sequence ID" value="ACK73589.1"/>
    <property type="molecule type" value="Genomic_DNA"/>
</dbReference>